<evidence type="ECO:0000313" key="2">
    <source>
        <dbReference type="Proteomes" id="UP000278419"/>
    </source>
</evidence>
<sequence length="55" mass="6227">MSTVVGNLSLNARENQIGSLFFDVQSDENFRFKIVKVPETKSLAFDVLDEMIGLY</sequence>
<accession>A0A448AKJ6</accession>
<evidence type="ECO:0000313" key="1">
    <source>
        <dbReference type="EMBL" id="VED98866.1"/>
    </source>
</evidence>
<dbReference type="Proteomes" id="UP000278419">
    <property type="component" value="Chromosome"/>
</dbReference>
<name>A0A448AKJ6_STRAP</name>
<reference evidence="1 2" key="1">
    <citation type="submission" date="2018-12" db="EMBL/GenBank/DDBJ databases">
        <authorList>
            <consortium name="Pathogen Informatics"/>
        </authorList>
    </citation>
    <scope>NUCLEOTIDE SEQUENCE [LARGE SCALE GENOMIC DNA]</scope>
    <source>
        <strain evidence="1 2">NCTC10713</strain>
    </source>
</reference>
<gene>
    <name evidence="1" type="ORF">NCTC10713_01879</name>
</gene>
<dbReference type="AlphaFoldDB" id="A0A448AKJ6"/>
<dbReference type="EMBL" id="LR134283">
    <property type="protein sequence ID" value="VED98866.1"/>
    <property type="molecule type" value="Genomic_DNA"/>
</dbReference>
<protein>
    <submittedName>
        <fullName evidence="1">CpsL protein</fullName>
    </submittedName>
</protein>
<organism evidence="1 2">
    <name type="scientific">Streptococcus anginosus</name>
    <dbReference type="NCBI Taxonomy" id="1328"/>
    <lineage>
        <taxon>Bacteria</taxon>
        <taxon>Bacillati</taxon>
        <taxon>Bacillota</taxon>
        <taxon>Bacilli</taxon>
        <taxon>Lactobacillales</taxon>
        <taxon>Streptococcaceae</taxon>
        <taxon>Streptococcus</taxon>
        <taxon>Streptococcus anginosus group</taxon>
    </lineage>
</organism>
<proteinExistence type="predicted"/>